<reference evidence="2 3" key="1">
    <citation type="submission" date="2020-10" db="EMBL/GenBank/DDBJ databases">
        <title>Mucilaginibacter mali sp. nov., isolated from rhizosphere soil of apple orchard.</title>
        <authorList>
            <person name="Lee J.-S."/>
            <person name="Kim H.S."/>
            <person name="Kim J.-S."/>
        </authorList>
    </citation>
    <scope>NUCLEOTIDE SEQUENCE [LARGE SCALE GENOMIC DNA]</scope>
    <source>
        <strain evidence="2 3">KCTC 23157</strain>
    </source>
</reference>
<accession>A0ABR9XD74</accession>
<feature type="signal peptide" evidence="1">
    <location>
        <begin position="1"/>
        <end position="21"/>
    </location>
</feature>
<evidence type="ECO:0000313" key="3">
    <source>
        <dbReference type="Proteomes" id="UP000632774"/>
    </source>
</evidence>
<proteinExistence type="predicted"/>
<keyword evidence="1" id="KW-0732">Signal</keyword>
<evidence type="ECO:0000256" key="1">
    <source>
        <dbReference type="SAM" id="SignalP"/>
    </source>
</evidence>
<keyword evidence="3" id="KW-1185">Reference proteome</keyword>
<dbReference type="Proteomes" id="UP000632774">
    <property type="component" value="Unassembled WGS sequence"/>
</dbReference>
<dbReference type="EMBL" id="JADFFM010000001">
    <property type="protein sequence ID" value="MBE9665191.1"/>
    <property type="molecule type" value="Genomic_DNA"/>
</dbReference>
<sequence length="274" mass="31113">MSKPICITIITLLLGAWHLQAQKLPNVQEVSLRAPANIKIDGRLNEWKDSLQAYNKATQLYYIVSNDDENLYLTVKADQPRVITKLIDVGLTFIINKAGKKSSDAKDNIQLTYPMLDFAPGQQILWYAGSRVRSQAKIPQVILDNDTSRYSGAHVDSLITIANKLMGNHAKNIEVTGITEIKDMLISVYNEERIRAVSRFDKNGAYVYELAIPLKYLNLDAGQKFTYSIHLENRLTRFKLGMHKSYTYINGQPVDVDQDLDSTTDMWGYYTLSK</sequence>
<dbReference type="RefSeq" id="WP_194104598.1">
    <property type="nucleotide sequence ID" value="NZ_JADFFM010000001.1"/>
</dbReference>
<comment type="caution">
    <text evidence="2">The sequence shown here is derived from an EMBL/GenBank/DDBJ whole genome shotgun (WGS) entry which is preliminary data.</text>
</comment>
<feature type="chain" id="PRO_5047092377" evidence="1">
    <location>
        <begin position="22"/>
        <end position="274"/>
    </location>
</feature>
<organism evidence="2 3">
    <name type="scientific">Mucilaginibacter boryungensis</name>
    <dbReference type="NCBI Taxonomy" id="768480"/>
    <lineage>
        <taxon>Bacteria</taxon>
        <taxon>Pseudomonadati</taxon>
        <taxon>Bacteroidota</taxon>
        <taxon>Sphingobacteriia</taxon>
        <taxon>Sphingobacteriales</taxon>
        <taxon>Sphingobacteriaceae</taxon>
        <taxon>Mucilaginibacter</taxon>
    </lineage>
</organism>
<gene>
    <name evidence="2" type="ORF">IRJ18_02375</name>
</gene>
<protein>
    <submittedName>
        <fullName evidence="2">Uncharacterized protein</fullName>
    </submittedName>
</protein>
<evidence type="ECO:0000313" key="2">
    <source>
        <dbReference type="EMBL" id="MBE9665191.1"/>
    </source>
</evidence>
<dbReference type="Gene3D" id="2.60.40.1190">
    <property type="match status" value="1"/>
</dbReference>
<name>A0ABR9XD74_9SPHI</name>